<evidence type="ECO:0000313" key="2">
    <source>
        <dbReference type="Proteomes" id="UP000184480"/>
    </source>
</evidence>
<dbReference type="EMBL" id="FQUC01000001">
    <property type="protein sequence ID" value="SHE59536.1"/>
    <property type="molecule type" value="Genomic_DNA"/>
</dbReference>
<name>A0A1M4US52_9BACT</name>
<dbReference type="AlphaFoldDB" id="A0A1M4US52"/>
<sequence length="131" mass="14908">MKDKGKLSIEPDYNNKPGVVFQPVNSTVWLRKAELPELFGVSIQKVNTCLDAVLKENIIDVEESCKYELYVNRKHIRYDIREVNLVVIIAMAFRIDSYNAKILRQWFVGRCVYPGSNIPAPLSGTAGFCLN</sequence>
<keyword evidence="2" id="KW-1185">Reference proteome</keyword>
<dbReference type="OrthoDB" id="1036309at2"/>
<accession>A0A1M4US52</accession>
<gene>
    <name evidence="1" type="ORF">SAMN05444362_101680</name>
</gene>
<dbReference type="STRING" id="1346286.SAMN05444362_101680"/>
<reference evidence="2" key="1">
    <citation type="submission" date="2016-11" db="EMBL/GenBank/DDBJ databases">
        <authorList>
            <person name="Varghese N."/>
            <person name="Submissions S."/>
        </authorList>
    </citation>
    <scope>NUCLEOTIDE SEQUENCE [LARGE SCALE GENOMIC DNA]</scope>
    <source>
        <strain evidence="2">DSM 27370</strain>
    </source>
</reference>
<evidence type="ECO:0000313" key="1">
    <source>
        <dbReference type="EMBL" id="SHE59536.1"/>
    </source>
</evidence>
<dbReference type="RefSeq" id="WP_062175800.1">
    <property type="nucleotide sequence ID" value="NZ_BBXL01000001.1"/>
</dbReference>
<organism evidence="1 2">
    <name type="scientific">Dysgonomonas macrotermitis</name>
    <dbReference type="NCBI Taxonomy" id="1346286"/>
    <lineage>
        <taxon>Bacteria</taxon>
        <taxon>Pseudomonadati</taxon>
        <taxon>Bacteroidota</taxon>
        <taxon>Bacteroidia</taxon>
        <taxon>Bacteroidales</taxon>
        <taxon>Dysgonomonadaceae</taxon>
        <taxon>Dysgonomonas</taxon>
    </lineage>
</organism>
<dbReference type="PANTHER" id="PTHR35810">
    <property type="entry name" value="CYTOPLASMIC PROTEIN-RELATED"/>
    <property type="match status" value="1"/>
</dbReference>
<dbReference type="PANTHER" id="PTHR35810:SF1">
    <property type="entry name" value="CYTOPLASMIC PROTEIN"/>
    <property type="match status" value="1"/>
</dbReference>
<evidence type="ECO:0008006" key="3">
    <source>
        <dbReference type="Google" id="ProtNLM"/>
    </source>
</evidence>
<dbReference type="Proteomes" id="UP000184480">
    <property type="component" value="Unassembled WGS sequence"/>
</dbReference>
<protein>
    <recommendedName>
        <fullName evidence="3">Virulence protein RhuM family protein</fullName>
    </recommendedName>
</protein>
<proteinExistence type="predicted"/>